<organism evidence="1 2">
    <name type="scientific">Ataeniobius toweri</name>
    <dbReference type="NCBI Taxonomy" id="208326"/>
    <lineage>
        <taxon>Eukaryota</taxon>
        <taxon>Metazoa</taxon>
        <taxon>Chordata</taxon>
        <taxon>Craniata</taxon>
        <taxon>Vertebrata</taxon>
        <taxon>Euteleostomi</taxon>
        <taxon>Actinopterygii</taxon>
        <taxon>Neopterygii</taxon>
        <taxon>Teleostei</taxon>
        <taxon>Neoteleostei</taxon>
        <taxon>Acanthomorphata</taxon>
        <taxon>Ovalentaria</taxon>
        <taxon>Atherinomorphae</taxon>
        <taxon>Cyprinodontiformes</taxon>
        <taxon>Goodeidae</taxon>
        <taxon>Ataeniobius</taxon>
    </lineage>
</organism>
<reference evidence="1 2" key="1">
    <citation type="submission" date="2021-07" db="EMBL/GenBank/DDBJ databases">
        <authorList>
            <person name="Palmer J.M."/>
        </authorList>
    </citation>
    <scope>NUCLEOTIDE SEQUENCE [LARGE SCALE GENOMIC DNA]</scope>
    <source>
        <strain evidence="1 2">AT_MEX2019</strain>
        <tissue evidence="1">Muscle</tissue>
    </source>
</reference>
<dbReference type="Proteomes" id="UP001345963">
    <property type="component" value="Unassembled WGS sequence"/>
</dbReference>
<protein>
    <submittedName>
        <fullName evidence="1">Uncharacterized protein</fullName>
    </submittedName>
</protein>
<evidence type="ECO:0000313" key="1">
    <source>
        <dbReference type="EMBL" id="MED6232623.1"/>
    </source>
</evidence>
<comment type="caution">
    <text evidence="1">The sequence shown here is derived from an EMBL/GenBank/DDBJ whole genome shotgun (WGS) entry which is preliminary data.</text>
</comment>
<gene>
    <name evidence="1" type="ORF">ATANTOWER_000250</name>
</gene>
<evidence type="ECO:0000313" key="2">
    <source>
        <dbReference type="Proteomes" id="UP001345963"/>
    </source>
</evidence>
<keyword evidence="2" id="KW-1185">Reference proteome</keyword>
<dbReference type="EMBL" id="JAHUTI010001022">
    <property type="protein sequence ID" value="MED6232623.1"/>
    <property type="molecule type" value="Genomic_DNA"/>
</dbReference>
<sequence length="111" mass="12594">MRKIPTHLLCLHSFDHRADSNHMHDENVADEMLQINQGNHILSVWVSFISSSKPLLCTAAGQIWFSLQLHISLTRSGAFLQHIKCTKLSKKIGEVKMPLIFAVSEITFLQI</sequence>
<proteinExistence type="predicted"/>
<accession>A0ABU7A3V2</accession>
<name>A0ABU7A3V2_9TELE</name>